<sequence>MTGSLDHSSAPVQSGEAFQPPSSGKPGAIDTLARLTTAVSGVALAALAALVTADVMMRYLLGEPVAFVHDFVSLYLTPALFFFGFGATLWRREHLAIDLLTGTLPTRLQKLLELFAAVIGLFVFGLLAWASAVRTANSFAANETLNTLIAWPVWASVAIVPIGTGFMVFFCIASFFRCLPDVLKTRKTTAEVSK</sequence>
<proteinExistence type="inferred from homology"/>
<comment type="subcellular location">
    <subcellularLocation>
        <location evidence="1 9">Cell inner membrane</location>
        <topology evidence="1 9">Multi-pass membrane protein</topology>
    </subcellularLocation>
</comment>
<evidence type="ECO:0000256" key="3">
    <source>
        <dbReference type="ARBA" id="ARBA00022475"/>
    </source>
</evidence>
<dbReference type="PANTHER" id="PTHR35011">
    <property type="entry name" value="2,3-DIKETO-L-GULONATE TRAP TRANSPORTER SMALL PERMEASE PROTEIN YIAM"/>
    <property type="match status" value="1"/>
</dbReference>
<dbReference type="EMBL" id="QJRY01000006">
    <property type="protein sequence ID" value="PYB71772.1"/>
    <property type="molecule type" value="Genomic_DNA"/>
</dbReference>
<protein>
    <recommendedName>
        <fullName evidence="9">TRAP transporter small permease protein</fullName>
    </recommendedName>
</protein>
<organism evidence="12 13">
    <name type="scientific">Rhizobium wuzhouense</name>
    <dbReference type="NCBI Taxonomy" id="1986026"/>
    <lineage>
        <taxon>Bacteria</taxon>
        <taxon>Pseudomonadati</taxon>
        <taxon>Pseudomonadota</taxon>
        <taxon>Alphaproteobacteria</taxon>
        <taxon>Hyphomicrobiales</taxon>
        <taxon>Rhizobiaceae</taxon>
        <taxon>Rhizobium/Agrobacterium group</taxon>
        <taxon>Rhizobium</taxon>
    </lineage>
</organism>
<evidence type="ECO:0000256" key="4">
    <source>
        <dbReference type="ARBA" id="ARBA00022519"/>
    </source>
</evidence>
<feature type="transmembrane region" description="Helical" evidence="9">
    <location>
        <begin position="153"/>
        <end position="176"/>
    </location>
</feature>
<evidence type="ECO:0000259" key="11">
    <source>
        <dbReference type="Pfam" id="PF04290"/>
    </source>
</evidence>
<evidence type="ECO:0000256" key="2">
    <source>
        <dbReference type="ARBA" id="ARBA00022448"/>
    </source>
</evidence>
<comment type="caution">
    <text evidence="12">The sequence shown here is derived from an EMBL/GenBank/DDBJ whole genome shotgun (WGS) entry which is preliminary data.</text>
</comment>
<dbReference type="Proteomes" id="UP000247536">
    <property type="component" value="Unassembled WGS sequence"/>
</dbReference>
<comment type="function">
    <text evidence="9">Part of the tripartite ATP-independent periplasmic (TRAP) transport system.</text>
</comment>
<evidence type="ECO:0000313" key="13">
    <source>
        <dbReference type="Proteomes" id="UP000247536"/>
    </source>
</evidence>
<feature type="transmembrane region" description="Helical" evidence="9">
    <location>
        <begin position="111"/>
        <end position="133"/>
    </location>
</feature>
<keyword evidence="13" id="KW-1185">Reference proteome</keyword>
<dbReference type="InterPro" id="IPR055348">
    <property type="entry name" value="DctQ"/>
</dbReference>
<evidence type="ECO:0000256" key="6">
    <source>
        <dbReference type="ARBA" id="ARBA00022989"/>
    </source>
</evidence>
<gene>
    <name evidence="12" type="ORF">DMY87_16315</name>
</gene>
<evidence type="ECO:0000256" key="5">
    <source>
        <dbReference type="ARBA" id="ARBA00022692"/>
    </source>
</evidence>
<keyword evidence="6 9" id="KW-1133">Transmembrane helix</keyword>
<dbReference type="InterPro" id="IPR007387">
    <property type="entry name" value="TRAP_DctQ"/>
</dbReference>
<comment type="subunit">
    <text evidence="9">The complex comprises the extracytoplasmic solute receptor protein and the two transmembrane proteins.</text>
</comment>
<dbReference type="RefSeq" id="WP_110792718.1">
    <property type="nucleotide sequence ID" value="NZ_QJRY01000006.1"/>
</dbReference>
<keyword evidence="7 9" id="KW-0472">Membrane</keyword>
<dbReference type="Pfam" id="PF04290">
    <property type="entry name" value="DctQ"/>
    <property type="match status" value="1"/>
</dbReference>
<feature type="transmembrane region" description="Helical" evidence="9">
    <location>
        <begin position="71"/>
        <end position="90"/>
    </location>
</feature>
<reference evidence="12 13" key="1">
    <citation type="submission" date="2018-06" db="EMBL/GenBank/DDBJ databases">
        <title>Rhizobium wuzhouense sp. nov., isolated from roots of Oryza officinalis.</title>
        <authorList>
            <person name="Yuan T."/>
        </authorList>
    </citation>
    <scope>NUCLEOTIDE SEQUENCE [LARGE SCALE GENOMIC DNA]</scope>
    <source>
        <strain evidence="12 13">W44</strain>
    </source>
</reference>
<evidence type="ECO:0000256" key="10">
    <source>
        <dbReference type="SAM" id="MobiDB-lite"/>
    </source>
</evidence>
<feature type="compositionally biased region" description="Polar residues" evidence="10">
    <location>
        <begin position="1"/>
        <end position="12"/>
    </location>
</feature>
<keyword evidence="4 9" id="KW-0997">Cell inner membrane</keyword>
<name>A0ABX5NPU5_9HYPH</name>
<evidence type="ECO:0000256" key="7">
    <source>
        <dbReference type="ARBA" id="ARBA00023136"/>
    </source>
</evidence>
<keyword evidence="2 9" id="KW-0813">Transport</keyword>
<evidence type="ECO:0000313" key="12">
    <source>
        <dbReference type="EMBL" id="PYB71772.1"/>
    </source>
</evidence>
<accession>A0ABX5NPU5</accession>
<comment type="similarity">
    <text evidence="8 9">Belongs to the TRAP transporter small permease family.</text>
</comment>
<keyword evidence="3" id="KW-1003">Cell membrane</keyword>
<evidence type="ECO:0000256" key="9">
    <source>
        <dbReference type="RuleBase" id="RU369079"/>
    </source>
</evidence>
<dbReference type="PANTHER" id="PTHR35011:SF10">
    <property type="entry name" value="TRAP TRANSPORTER SMALL PERMEASE PROTEIN"/>
    <property type="match status" value="1"/>
</dbReference>
<feature type="transmembrane region" description="Helical" evidence="9">
    <location>
        <begin position="32"/>
        <end position="51"/>
    </location>
</feature>
<keyword evidence="5 9" id="KW-0812">Transmembrane</keyword>
<feature type="domain" description="Tripartite ATP-independent periplasmic transporters DctQ component" evidence="11">
    <location>
        <begin position="47"/>
        <end position="179"/>
    </location>
</feature>
<evidence type="ECO:0000256" key="1">
    <source>
        <dbReference type="ARBA" id="ARBA00004429"/>
    </source>
</evidence>
<feature type="region of interest" description="Disordered" evidence="10">
    <location>
        <begin position="1"/>
        <end position="24"/>
    </location>
</feature>
<evidence type="ECO:0000256" key="8">
    <source>
        <dbReference type="ARBA" id="ARBA00038436"/>
    </source>
</evidence>